<dbReference type="Proteomes" id="UP000664132">
    <property type="component" value="Unassembled WGS sequence"/>
</dbReference>
<keyword evidence="2" id="KW-0378">Hydrolase</keyword>
<dbReference type="AlphaFoldDB" id="A0A8H7T5K5"/>
<name>A0A8H7T5K5_9HELO</name>
<organism evidence="4 5">
    <name type="scientific">Cadophora malorum</name>
    <dbReference type="NCBI Taxonomy" id="108018"/>
    <lineage>
        <taxon>Eukaryota</taxon>
        <taxon>Fungi</taxon>
        <taxon>Dikarya</taxon>
        <taxon>Ascomycota</taxon>
        <taxon>Pezizomycotina</taxon>
        <taxon>Leotiomycetes</taxon>
        <taxon>Helotiales</taxon>
        <taxon>Ploettnerulaceae</taxon>
        <taxon>Cadophora</taxon>
    </lineage>
</organism>
<dbReference type="SUPFAM" id="SSF52499">
    <property type="entry name" value="Isochorismatase-like hydrolases"/>
    <property type="match status" value="1"/>
</dbReference>
<reference evidence="4" key="1">
    <citation type="submission" date="2021-02" db="EMBL/GenBank/DDBJ databases">
        <title>Genome sequence Cadophora malorum strain M34.</title>
        <authorList>
            <person name="Stefanovic E."/>
            <person name="Vu D."/>
            <person name="Scully C."/>
            <person name="Dijksterhuis J."/>
            <person name="Roader J."/>
            <person name="Houbraken J."/>
        </authorList>
    </citation>
    <scope>NUCLEOTIDE SEQUENCE</scope>
    <source>
        <strain evidence="4">M34</strain>
    </source>
</reference>
<accession>A0A8H7T5K5</accession>
<evidence type="ECO:0000313" key="4">
    <source>
        <dbReference type="EMBL" id="KAG4415170.1"/>
    </source>
</evidence>
<evidence type="ECO:0000256" key="1">
    <source>
        <dbReference type="ARBA" id="ARBA00006336"/>
    </source>
</evidence>
<dbReference type="Pfam" id="PF00857">
    <property type="entry name" value="Isochorismatase"/>
    <property type="match status" value="1"/>
</dbReference>
<feature type="domain" description="Isochorismatase-like" evidence="3">
    <location>
        <begin position="9"/>
        <end position="172"/>
    </location>
</feature>
<protein>
    <recommendedName>
        <fullName evidence="3">Isochorismatase-like domain-containing protein</fullName>
    </recommendedName>
</protein>
<keyword evidence="5" id="KW-1185">Reference proteome</keyword>
<dbReference type="PANTHER" id="PTHR43540">
    <property type="entry name" value="PEROXYUREIDOACRYLATE/UREIDOACRYLATE AMIDOHYDROLASE-RELATED"/>
    <property type="match status" value="1"/>
</dbReference>
<dbReference type="Gene3D" id="3.40.50.850">
    <property type="entry name" value="Isochorismatase-like"/>
    <property type="match status" value="1"/>
</dbReference>
<evidence type="ECO:0000256" key="2">
    <source>
        <dbReference type="ARBA" id="ARBA00022801"/>
    </source>
</evidence>
<dbReference type="InterPro" id="IPR036380">
    <property type="entry name" value="Isochorismatase-like_sf"/>
</dbReference>
<gene>
    <name evidence="4" type="ORF">IFR04_011713</name>
</gene>
<dbReference type="GO" id="GO:0016787">
    <property type="term" value="F:hydrolase activity"/>
    <property type="evidence" value="ECO:0007669"/>
    <property type="project" value="UniProtKB-KW"/>
</dbReference>
<dbReference type="PANTHER" id="PTHR43540:SF1">
    <property type="entry name" value="ISOCHORISMATASE HYDROLASE"/>
    <property type="match status" value="1"/>
</dbReference>
<dbReference type="EMBL" id="JAFJYH010000233">
    <property type="protein sequence ID" value="KAG4415170.1"/>
    <property type="molecule type" value="Genomic_DNA"/>
</dbReference>
<dbReference type="InterPro" id="IPR050272">
    <property type="entry name" value="Isochorismatase-like_hydrls"/>
</dbReference>
<dbReference type="InterPro" id="IPR000868">
    <property type="entry name" value="Isochorismatase-like_dom"/>
</dbReference>
<sequence>MAPTPQPRSAFILIDVQQGLTHPTHWGPSRSNPSFEQNTESLLTSYRKLLSSTASSTSPPGHKIIHVQHASTLPSSPLHPSSPGFSFQPFAKPLPSEFIITKTVNSGFISTNLEEVLREHFAGEPGKLYLAGLTTDHCVNTTTRMAGNLKVADGTDGEAGEVIFVEDATAAWRKGEGDEWFDAEVVHRVNTESLREFATIGKTGDVVKEWEGWVV</sequence>
<comment type="similarity">
    <text evidence="1">Belongs to the isochorismatase family.</text>
</comment>
<comment type="caution">
    <text evidence="4">The sequence shown here is derived from an EMBL/GenBank/DDBJ whole genome shotgun (WGS) entry which is preliminary data.</text>
</comment>
<evidence type="ECO:0000313" key="5">
    <source>
        <dbReference type="Proteomes" id="UP000664132"/>
    </source>
</evidence>
<evidence type="ECO:0000259" key="3">
    <source>
        <dbReference type="Pfam" id="PF00857"/>
    </source>
</evidence>
<dbReference type="OrthoDB" id="245563at2759"/>
<proteinExistence type="inferred from homology"/>